<evidence type="ECO:0000313" key="2">
    <source>
        <dbReference type="Proteomes" id="UP000577724"/>
    </source>
</evidence>
<keyword evidence="2" id="KW-1185">Reference proteome</keyword>
<organism evidence="1 2">
    <name type="scientific">Paenibacillus taichungensis</name>
    <dbReference type="NCBI Taxonomy" id="484184"/>
    <lineage>
        <taxon>Bacteria</taxon>
        <taxon>Bacillati</taxon>
        <taxon>Bacillota</taxon>
        <taxon>Bacilli</taxon>
        <taxon>Bacillales</taxon>
        <taxon>Paenibacillaceae</taxon>
        <taxon>Paenibacillus</taxon>
    </lineage>
</organism>
<gene>
    <name evidence="1" type="ORF">HP548_21770</name>
</gene>
<dbReference type="GeneID" id="97133375"/>
<dbReference type="RefSeq" id="WP_175382825.1">
    <property type="nucleotide sequence ID" value="NZ_CBCRYD010000010.1"/>
</dbReference>
<protein>
    <submittedName>
        <fullName evidence="1">Uncharacterized protein</fullName>
    </submittedName>
</protein>
<dbReference type="Proteomes" id="UP000577724">
    <property type="component" value="Unassembled WGS sequence"/>
</dbReference>
<dbReference type="EMBL" id="JABMCC010000115">
    <property type="protein sequence ID" value="NUU56714.1"/>
    <property type="molecule type" value="Genomic_DNA"/>
</dbReference>
<accession>A0ABX2MRM5</accession>
<proteinExistence type="predicted"/>
<sequence length="480" mass="52965">MPAYQLHLKDKRIVWGNAIDVESLIGTYPQDSIRTGENVALDWKLPDGIYRAKEVVIELDKLLEAILVQLGEPINGDPSVLLDSLQANLAISGDLSSLPLGPLALKDKAGVEITTQAARIGEQLVHWAREINSEKRALSQYGPETLGELEFRSHCYGHTLIPEAIAQVWGPAGGPRVMQLYNEYLHQFVLLRDALLPFANWEQVPFEVKEHTQFKGLRFLEPARKVFLTQLLGKELTHKAIVQYAQSVLSSGLTSVGYGFQYPLGTVLPAGLGESAGTAARYLLKWHPVQTIETKDTKDIVAISLEYEYDDYYAAPRNEAGTGIPGNKDYLHISEDHSDLPSIARLLPNTGSDRTTVRFTVERDGHASSSVESSVDLGQLFRGHRFSYRPEKNNHSKEATVKRTSTSIHQVADILSHSGLVTNTDNGVHVIPTGGNELVQWSLLGKLYPENVVLVDKGDQEELEAALVSGKGYGTQFLVL</sequence>
<evidence type="ECO:0000313" key="1">
    <source>
        <dbReference type="EMBL" id="NUU56714.1"/>
    </source>
</evidence>
<name>A0ABX2MRM5_9BACL</name>
<comment type="caution">
    <text evidence="1">The sequence shown here is derived from an EMBL/GenBank/DDBJ whole genome shotgun (WGS) entry which is preliminary data.</text>
</comment>
<reference evidence="1 2" key="1">
    <citation type="submission" date="2020-05" db="EMBL/GenBank/DDBJ databases">
        <title>Genome Sequencing of Type Strains.</title>
        <authorList>
            <person name="Lemaire J.F."/>
            <person name="Inderbitzin P."/>
            <person name="Gregorio O.A."/>
            <person name="Collins S.B."/>
            <person name="Wespe N."/>
            <person name="Knight-Connoni V."/>
        </authorList>
    </citation>
    <scope>NUCLEOTIDE SEQUENCE [LARGE SCALE GENOMIC DNA]</scope>
    <source>
        <strain evidence="1 2">DSM 19942</strain>
    </source>
</reference>